<organism evidence="2 3">
    <name type="scientific">Hepatospora eriocheir</name>
    <dbReference type="NCBI Taxonomy" id="1081669"/>
    <lineage>
        <taxon>Eukaryota</taxon>
        <taxon>Fungi</taxon>
        <taxon>Fungi incertae sedis</taxon>
        <taxon>Microsporidia</taxon>
        <taxon>Hepatosporidae</taxon>
        <taxon>Hepatospora</taxon>
    </lineage>
</organism>
<dbReference type="VEuPathDB" id="MicrosporidiaDB:HERIO_1416"/>
<dbReference type="PANTHER" id="PTHR48252:SF77">
    <property type="entry name" value="HISTONE DEACETYLASE DOMAIN-CONTAINING PROTEIN"/>
    <property type="match status" value="1"/>
</dbReference>
<dbReference type="PANTHER" id="PTHR48252">
    <property type="entry name" value="HISTONE DEACETYLASE 2-RELATED"/>
    <property type="match status" value="1"/>
</dbReference>
<proteinExistence type="predicted"/>
<dbReference type="AlphaFoldDB" id="A0A1X0QFE5"/>
<feature type="compositionally biased region" description="Basic and acidic residues" evidence="1">
    <location>
        <begin position="143"/>
        <end position="156"/>
    </location>
</feature>
<evidence type="ECO:0000313" key="3">
    <source>
        <dbReference type="Proteomes" id="UP000192501"/>
    </source>
</evidence>
<protein>
    <submittedName>
        <fullName evidence="2">HDA1</fullName>
    </submittedName>
</protein>
<evidence type="ECO:0000313" key="2">
    <source>
        <dbReference type="EMBL" id="ORD98521.1"/>
    </source>
</evidence>
<reference evidence="2 3" key="1">
    <citation type="journal article" date="2017" name="Environ. Microbiol.">
        <title>Decay of the glycolytic pathway and adaptation to intranuclear parasitism within Enterocytozoonidae microsporidia.</title>
        <authorList>
            <person name="Wiredu Boakye D."/>
            <person name="Jaroenlak P."/>
            <person name="Prachumwat A."/>
            <person name="Williams T.A."/>
            <person name="Bateman K.S."/>
            <person name="Itsathitphaisarn O."/>
            <person name="Sritunyalucksana K."/>
            <person name="Paszkiewicz K.H."/>
            <person name="Moore K.A."/>
            <person name="Stentiford G.D."/>
            <person name="Williams B.A."/>
        </authorList>
    </citation>
    <scope>NUCLEOTIDE SEQUENCE [LARGE SCALE GENOMIC DNA]</scope>
    <source>
        <strain evidence="3">canceri</strain>
    </source>
</reference>
<dbReference type="VEuPathDB" id="MicrosporidiaDB:A0H76_2957"/>
<dbReference type="Gene3D" id="3.40.800.20">
    <property type="entry name" value="Histone deacetylase domain"/>
    <property type="match status" value="1"/>
</dbReference>
<dbReference type="EMBL" id="LTAI01000619">
    <property type="protein sequence ID" value="ORD98521.1"/>
    <property type="molecule type" value="Genomic_DNA"/>
</dbReference>
<evidence type="ECO:0000256" key="1">
    <source>
        <dbReference type="SAM" id="MobiDB-lite"/>
    </source>
</evidence>
<feature type="non-terminal residue" evidence="2">
    <location>
        <position position="1"/>
    </location>
</feature>
<accession>A0A1X0QFE5</accession>
<dbReference type="InterPro" id="IPR023696">
    <property type="entry name" value="Ureohydrolase_dom_sf"/>
</dbReference>
<dbReference type="Proteomes" id="UP000192501">
    <property type="component" value="Unassembled WGS sequence"/>
</dbReference>
<comment type="caution">
    <text evidence="2">The sequence shown here is derived from an EMBL/GenBank/DDBJ whole genome shotgun (WGS) entry which is preliminary data.</text>
</comment>
<gene>
    <name evidence="2" type="primary">HDA1</name>
    <name evidence="2" type="ORF">A0H76_2957</name>
</gene>
<name>A0A1X0QFE5_9MICR</name>
<feature type="region of interest" description="Disordered" evidence="1">
    <location>
        <begin position="143"/>
        <end position="167"/>
    </location>
</feature>
<dbReference type="InterPro" id="IPR037138">
    <property type="entry name" value="His_deacetylse_dom_sf"/>
</dbReference>
<sequence>RLGCFNLTHAGHGRCVEFVKSFNLPLILVGGGGYTIDNVAKAWTYETGIVVGSRLDEDIPYNQYLTYFAPNYKLKIPPMSIENMNTRAETDQIISTIHERLRGLTIAPSVQMSITPSFLIDEEQIDSDEEFLYERILDDNGFDGERELEQTERITKTDNLPQVEKSD</sequence>
<dbReference type="SUPFAM" id="SSF52768">
    <property type="entry name" value="Arginase/deacetylase"/>
    <property type="match status" value="1"/>
</dbReference>